<organism evidence="2 3">
    <name type="scientific">Salmo trutta</name>
    <name type="common">Brown trout</name>
    <dbReference type="NCBI Taxonomy" id="8032"/>
    <lineage>
        <taxon>Eukaryota</taxon>
        <taxon>Metazoa</taxon>
        <taxon>Chordata</taxon>
        <taxon>Craniata</taxon>
        <taxon>Vertebrata</taxon>
        <taxon>Euteleostomi</taxon>
        <taxon>Actinopterygii</taxon>
        <taxon>Neopterygii</taxon>
        <taxon>Teleostei</taxon>
        <taxon>Protacanthopterygii</taxon>
        <taxon>Salmoniformes</taxon>
        <taxon>Salmonidae</taxon>
        <taxon>Salmoninae</taxon>
        <taxon>Salmo</taxon>
    </lineage>
</organism>
<dbReference type="Pfam" id="PF00179">
    <property type="entry name" value="UQ_con"/>
    <property type="match status" value="1"/>
</dbReference>
<dbReference type="InterPro" id="IPR016135">
    <property type="entry name" value="UBQ-conjugating_enzyme/RWD"/>
</dbReference>
<gene>
    <name evidence="2" type="primary">LOC115203499</name>
</gene>
<protein>
    <submittedName>
        <fullName evidence="2">Uncharacterized LOC115203499</fullName>
    </submittedName>
</protein>
<reference evidence="2" key="1">
    <citation type="submission" date="2025-08" db="UniProtKB">
        <authorList>
            <consortium name="Ensembl"/>
        </authorList>
    </citation>
    <scope>IDENTIFICATION</scope>
</reference>
<accession>A0A674B5Q6</accession>
<evidence type="ECO:0000313" key="3">
    <source>
        <dbReference type="Proteomes" id="UP000472277"/>
    </source>
</evidence>
<dbReference type="SMART" id="SM00212">
    <property type="entry name" value="UBCc"/>
    <property type="match status" value="1"/>
</dbReference>
<name>A0A674B5Q6_SALTR</name>
<reference evidence="2" key="2">
    <citation type="submission" date="2025-09" db="UniProtKB">
        <authorList>
            <consortium name="Ensembl"/>
        </authorList>
    </citation>
    <scope>IDENTIFICATION</scope>
</reference>
<dbReference type="PANTHER" id="PTHR24067">
    <property type="entry name" value="UBIQUITIN-CONJUGATING ENZYME E2"/>
    <property type="match status" value="1"/>
</dbReference>
<dbReference type="AlphaFoldDB" id="A0A674B5Q6"/>
<dbReference type="Proteomes" id="UP000472277">
    <property type="component" value="Chromosome 12"/>
</dbReference>
<dbReference type="PROSITE" id="PS50127">
    <property type="entry name" value="UBC_2"/>
    <property type="match status" value="1"/>
</dbReference>
<dbReference type="Gene3D" id="3.10.110.10">
    <property type="entry name" value="Ubiquitin Conjugating Enzyme"/>
    <property type="match status" value="1"/>
</dbReference>
<evidence type="ECO:0000259" key="1">
    <source>
        <dbReference type="PROSITE" id="PS50127"/>
    </source>
</evidence>
<dbReference type="InterPro" id="IPR050113">
    <property type="entry name" value="Ub_conjugating_enzyme"/>
</dbReference>
<proteinExistence type="predicted"/>
<keyword evidence="3" id="KW-1185">Reference proteome</keyword>
<evidence type="ECO:0000313" key="2">
    <source>
        <dbReference type="Ensembl" id="ENSSTUP00000066813.1"/>
    </source>
</evidence>
<dbReference type="InterPro" id="IPR000608">
    <property type="entry name" value="UBC"/>
</dbReference>
<sequence>MSQNSALKKKIQESKSGRFLEKDKRLLEELKSLHCDPHPFCTVLPSESDFTFWKILMQGPPETPYEDGVFELYCQFGADYPVKPPLVHTFSNSIQLIDAFFHHEKSLKHFFCILTQFRSCLIAATPQRAREAKVKSLLLNTRPLNPEARRTNVSEETLQLTTEVSLQAPGAPQGFARAR</sequence>
<dbReference type="GeneTree" id="ENSGT00940000166520"/>
<dbReference type="SUPFAM" id="SSF54495">
    <property type="entry name" value="UBC-like"/>
    <property type="match status" value="1"/>
</dbReference>
<dbReference type="Ensembl" id="ENSSTUT00000070842.1">
    <property type="protein sequence ID" value="ENSSTUP00000066813.1"/>
    <property type="gene ID" value="ENSSTUG00000029196.1"/>
</dbReference>
<feature type="domain" description="UBC core" evidence="1">
    <location>
        <begin position="21"/>
        <end position="179"/>
    </location>
</feature>